<protein>
    <recommendedName>
        <fullName evidence="3">Glycoside-hydrolase family GH114 TIM-barrel domain-containing protein</fullName>
    </recommendedName>
</protein>
<dbReference type="RefSeq" id="WP_011306526.1">
    <property type="nucleotide sequence ID" value="NZ_CP009526.1"/>
</dbReference>
<dbReference type="KEGG" id="mbw:MSBRW_3201"/>
<dbReference type="AlphaFoldDB" id="A0A0E3QQM7"/>
<dbReference type="GeneID" id="24824809"/>
<dbReference type="HOGENOM" id="CLU_083531_0_0_2"/>
<name>A0A0E3QQM7_METBA</name>
<proteinExistence type="predicted"/>
<evidence type="ECO:0000313" key="2">
    <source>
        <dbReference type="Proteomes" id="UP000033038"/>
    </source>
</evidence>
<organism evidence="1 2">
    <name type="scientific">Methanosarcina barkeri str. Wiesmoor</name>
    <dbReference type="NCBI Taxonomy" id="1434109"/>
    <lineage>
        <taxon>Archaea</taxon>
        <taxon>Methanobacteriati</taxon>
        <taxon>Methanobacteriota</taxon>
        <taxon>Stenosarchaea group</taxon>
        <taxon>Methanomicrobia</taxon>
        <taxon>Methanosarcinales</taxon>
        <taxon>Methanosarcinaceae</taxon>
        <taxon>Methanosarcina</taxon>
    </lineage>
</organism>
<dbReference type="EMBL" id="CP009526">
    <property type="protein sequence ID" value="AKB52454.1"/>
    <property type="molecule type" value="Genomic_DNA"/>
</dbReference>
<gene>
    <name evidence="1" type="ORF">MSBRW_3201</name>
</gene>
<sequence length="290" mass="32294">MLKRKLGTLFLVTCLILTTAPAALGSTINKAVVPDHVTQKNAEANKILTNNEASTDSIILANGPLKGVWNNCDFSKPAGDWSEAAKKFGGEDGVVDLVVTQAHANKLAYLPFPFEKKGYIYSDGETDKVEPYLDRFDDEGLKVILSIQPNGADVADLIDIVLSRYSHHKSVIGVNVDMEWKLTGNPNHASNKERDFWLTKIQSYNSEYKLFLTNFQDHTYFPDDTKDLFILYDGEGTQNEILKEYQDLASHYTSVGIYTGYSSNTPRTASNENIMNAAPNTKYILHAIDD</sequence>
<dbReference type="Proteomes" id="UP000033038">
    <property type="component" value="Chromosome"/>
</dbReference>
<evidence type="ECO:0000313" key="1">
    <source>
        <dbReference type="EMBL" id="AKB52454.1"/>
    </source>
</evidence>
<reference evidence="1 2" key="1">
    <citation type="submission" date="2014-07" db="EMBL/GenBank/DDBJ databases">
        <title>Methanogenic archaea and the global carbon cycle.</title>
        <authorList>
            <person name="Henriksen J.R."/>
            <person name="Luke J."/>
            <person name="Reinhart S."/>
            <person name="Benedict M.N."/>
            <person name="Youngblut N.D."/>
            <person name="Metcalf M.E."/>
            <person name="Whitaker R.J."/>
            <person name="Metcalf W.W."/>
        </authorList>
    </citation>
    <scope>NUCLEOTIDE SEQUENCE [LARGE SCALE GENOMIC DNA]</scope>
    <source>
        <strain evidence="1 2">Wiesmoor</strain>
    </source>
</reference>
<accession>A0A0E3QQM7</accession>
<evidence type="ECO:0008006" key="3">
    <source>
        <dbReference type="Google" id="ProtNLM"/>
    </source>
</evidence>
<dbReference type="PATRIC" id="fig|1434109.4.peg.4156"/>